<evidence type="ECO:0000313" key="1">
    <source>
        <dbReference type="EMBL" id="GIX80893.1"/>
    </source>
</evidence>
<dbReference type="EMBL" id="BPLQ01001330">
    <property type="protein sequence ID" value="GIX80893.1"/>
    <property type="molecule type" value="Genomic_DNA"/>
</dbReference>
<accession>A0AAV4N884</accession>
<protein>
    <submittedName>
        <fullName evidence="1">Uncharacterized protein</fullName>
    </submittedName>
</protein>
<dbReference type="Proteomes" id="UP001054837">
    <property type="component" value="Unassembled WGS sequence"/>
</dbReference>
<evidence type="ECO:0000313" key="2">
    <source>
        <dbReference type="Proteomes" id="UP001054837"/>
    </source>
</evidence>
<reference evidence="1 2" key="1">
    <citation type="submission" date="2021-06" db="EMBL/GenBank/DDBJ databases">
        <title>Caerostris darwini draft genome.</title>
        <authorList>
            <person name="Kono N."/>
            <person name="Arakawa K."/>
        </authorList>
    </citation>
    <scope>NUCLEOTIDE SEQUENCE [LARGE SCALE GENOMIC DNA]</scope>
</reference>
<feature type="non-terminal residue" evidence="1">
    <location>
        <position position="1"/>
    </location>
</feature>
<name>A0AAV4N884_9ARAC</name>
<dbReference type="AlphaFoldDB" id="A0AAV4N884"/>
<comment type="caution">
    <text evidence="1">The sequence shown here is derived from an EMBL/GenBank/DDBJ whole genome shotgun (WGS) entry which is preliminary data.</text>
</comment>
<organism evidence="1 2">
    <name type="scientific">Caerostris darwini</name>
    <dbReference type="NCBI Taxonomy" id="1538125"/>
    <lineage>
        <taxon>Eukaryota</taxon>
        <taxon>Metazoa</taxon>
        <taxon>Ecdysozoa</taxon>
        <taxon>Arthropoda</taxon>
        <taxon>Chelicerata</taxon>
        <taxon>Arachnida</taxon>
        <taxon>Araneae</taxon>
        <taxon>Araneomorphae</taxon>
        <taxon>Entelegynae</taxon>
        <taxon>Araneoidea</taxon>
        <taxon>Araneidae</taxon>
        <taxon>Caerostris</taxon>
    </lineage>
</organism>
<gene>
    <name evidence="1" type="ORF">CDAR_384151</name>
</gene>
<keyword evidence="2" id="KW-1185">Reference proteome</keyword>
<proteinExistence type="predicted"/>
<sequence length="36" mass="4295">RDLTLNRGLFEEIVDELWQEYHRVVSPMRCQFGAVS</sequence>